<dbReference type="InterPro" id="IPR006571">
    <property type="entry name" value="TLDc_dom"/>
</dbReference>
<comment type="caution">
    <text evidence="2">The sequence shown here is derived from an EMBL/GenBank/DDBJ whole genome shotgun (WGS) entry which is preliminary data.</text>
</comment>
<feature type="domain" description="TLDc" evidence="1">
    <location>
        <begin position="146"/>
        <end position="259"/>
    </location>
</feature>
<sequence>MFFIVGVEQDCNPSEILIINVGGAKLFVKRSALTHVEGSKLARMFSGRWDHVLPRDHSGRIFLDLDINWFHPITNLLSELSGGAAADELQLPVMQLSDDDRLGLQACAELFGLCDVIPTQGVAGMPHHITSVARLGQESGLEIGRYAPWQLLYHSSVDGATAHEFHRLCDDKPNTVCLAVDDKGNVFGGFALVPWTSSGGWQRDPAVFLFCQGSESTAVQRYSPRVSSPYYAVCHDPGWGPIQSAVFHHSSYGPVFGNGYDLVSPSSGER</sequence>
<evidence type="ECO:0000259" key="1">
    <source>
        <dbReference type="Pfam" id="PF07534"/>
    </source>
</evidence>
<organism evidence="2 3">
    <name type="scientific">Tribonema minus</name>
    <dbReference type="NCBI Taxonomy" id="303371"/>
    <lineage>
        <taxon>Eukaryota</taxon>
        <taxon>Sar</taxon>
        <taxon>Stramenopiles</taxon>
        <taxon>Ochrophyta</taxon>
        <taxon>PX clade</taxon>
        <taxon>Xanthophyceae</taxon>
        <taxon>Tribonematales</taxon>
        <taxon>Tribonemataceae</taxon>
        <taxon>Tribonema</taxon>
    </lineage>
</organism>
<dbReference type="InterPro" id="IPR011333">
    <property type="entry name" value="SKP1/BTB/POZ_sf"/>
</dbReference>
<dbReference type="Proteomes" id="UP000664859">
    <property type="component" value="Unassembled WGS sequence"/>
</dbReference>
<name>A0A835YIU4_9STRA</name>
<accession>A0A835YIU4</accession>
<dbReference type="Gene3D" id="3.30.710.10">
    <property type="entry name" value="Potassium Channel Kv1.1, Chain A"/>
    <property type="match status" value="1"/>
</dbReference>
<protein>
    <recommendedName>
        <fullName evidence="1">TLDc domain-containing protein</fullName>
    </recommendedName>
</protein>
<dbReference type="SUPFAM" id="SSF54695">
    <property type="entry name" value="POZ domain"/>
    <property type="match status" value="1"/>
</dbReference>
<reference evidence="2" key="1">
    <citation type="submission" date="2021-02" db="EMBL/GenBank/DDBJ databases">
        <title>First Annotated Genome of the Yellow-green Alga Tribonema minus.</title>
        <authorList>
            <person name="Mahan K.M."/>
        </authorList>
    </citation>
    <scope>NUCLEOTIDE SEQUENCE</scope>
    <source>
        <strain evidence="2">UTEX B ZZ1240</strain>
    </source>
</reference>
<dbReference type="AlphaFoldDB" id="A0A835YIU4"/>
<gene>
    <name evidence="2" type="ORF">JKP88DRAFT_171266</name>
</gene>
<dbReference type="OrthoDB" id="26679at2759"/>
<evidence type="ECO:0000313" key="3">
    <source>
        <dbReference type="Proteomes" id="UP000664859"/>
    </source>
</evidence>
<dbReference type="EMBL" id="JAFCMP010000538">
    <property type="protein sequence ID" value="KAG5176311.1"/>
    <property type="molecule type" value="Genomic_DNA"/>
</dbReference>
<proteinExistence type="predicted"/>
<dbReference type="Pfam" id="PF07534">
    <property type="entry name" value="TLD"/>
    <property type="match status" value="1"/>
</dbReference>
<evidence type="ECO:0000313" key="2">
    <source>
        <dbReference type="EMBL" id="KAG5176311.1"/>
    </source>
</evidence>
<keyword evidence="3" id="KW-1185">Reference proteome</keyword>